<dbReference type="Pfam" id="PF25042">
    <property type="entry name" value="DUF7787"/>
    <property type="match status" value="1"/>
</dbReference>
<sequence length="259" mass="28926">MVGGGVPRWSLSLKDYVDFFLNPQQHYLNKNHLNQVTSMHGFQKLNIPRTELVEESKTFTMESPFRSTLKEKITSSSLLNPDEIIKDLATLRWNEWSTGSTRIEFAEAGKPSSSKKAADLYKNNEKKGLTDISNLPAGPNPNSRQNQAQKKNQGILEMGNFVSKKGKTSVGRKRIKNQVNKLNDPETVCKRSKLMLPAPQITDHELEEIDCFASDLLAGSEAQGSGATPALLASYSQTTREGMPHFRNPRKHLVGKRMG</sequence>
<evidence type="ECO:0000313" key="3">
    <source>
        <dbReference type="EMBL" id="MCL7021971.1"/>
    </source>
</evidence>
<proteinExistence type="predicted"/>
<name>A0AA41RQQ7_PAPNU</name>
<accession>A0AA41RQQ7</accession>
<dbReference type="PANTHER" id="PTHR35096:SF8">
    <property type="entry name" value="OS03G0308600 PROTEIN"/>
    <property type="match status" value="1"/>
</dbReference>
<dbReference type="InterPro" id="IPR056689">
    <property type="entry name" value="DUF7787"/>
</dbReference>
<feature type="compositionally biased region" description="Basic residues" evidence="1">
    <location>
        <begin position="247"/>
        <end position="259"/>
    </location>
</feature>
<protein>
    <recommendedName>
        <fullName evidence="2">DUF7787 domain-containing protein</fullName>
    </recommendedName>
</protein>
<dbReference type="PANTHER" id="PTHR35096">
    <property type="entry name" value="BNAA08G28570D PROTEIN"/>
    <property type="match status" value="1"/>
</dbReference>
<feature type="region of interest" description="Disordered" evidence="1">
    <location>
        <begin position="239"/>
        <end position="259"/>
    </location>
</feature>
<gene>
    <name evidence="3" type="ORF">MKW94_000164</name>
</gene>
<dbReference type="EMBL" id="JAJJMA010006634">
    <property type="protein sequence ID" value="MCL7021971.1"/>
    <property type="molecule type" value="Genomic_DNA"/>
</dbReference>
<feature type="region of interest" description="Disordered" evidence="1">
    <location>
        <begin position="128"/>
        <end position="155"/>
    </location>
</feature>
<evidence type="ECO:0000313" key="4">
    <source>
        <dbReference type="Proteomes" id="UP001177140"/>
    </source>
</evidence>
<reference evidence="3" key="1">
    <citation type="submission" date="2022-03" db="EMBL/GenBank/DDBJ databases">
        <title>A functionally conserved STORR gene fusion in Papaver species that diverged 16.8 million years ago.</title>
        <authorList>
            <person name="Catania T."/>
        </authorList>
    </citation>
    <scope>NUCLEOTIDE SEQUENCE</scope>
    <source>
        <strain evidence="3">S-191538</strain>
    </source>
</reference>
<evidence type="ECO:0000259" key="2">
    <source>
        <dbReference type="Pfam" id="PF25042"/>
    </source>
</evidence>
<dbReference type="Proteomes" id="UP001177140">
    <property type="component" value="Unassembled WGS sequence"/>
</dbReference>
<evidence type="ECO:0000256" key="1">
    <source>
        <dbReference type="SAM" id="MobiDB-lite"/>
    </source>
</evidence>
<organism evidence="3 4">
    <name type="scientific">Papaver nudicaule</name>
    <name type="common">Iceland poppy</name>
    <dbReference type="NCBI Taxonomy" id="74823"/>
    <lineage>
        <taxon>Eukaryota</taxon>
        <taxon>Viridiplantae</taxon>
        <taxon>Streptophyta</taxon>
        <taxon>Embryophyta</taxon>
        <taxon>Tracheophyta</taxon>
        <taxon>Spermatophyta</taxon>
        <taxon>Magnoliopsida</taxon>
        <taxon>Ranunculales</taxon>
        <taxon>Papaveraceae</taxon>
        <taxon>Papaveroideae</taxon>
        <taxon>Papaver</taxon>
    </lineage>
</organism>
<comment type="caution">
    <text evidence="3">The sequence shown here is derived from an EMBL/GenBank/DDBJ whole genome shotgun (WGS) entry which is preliminary data.</text>
</comment>
<keyword evidence="4" id="KW-1185">Reference proteome</keyword>
<feature type="domain" description="DUF7787" evidence="2">
    <location>
        <begin position="10"/>
        <end position="55"/>
    </location>
</feature>
<dbReference type="AlphaFoldDB" id="A0AA41RQQ7"/>
<feature type="compositionally biased region" description="Polar residues" evidence="1">
    <location>
        <begin position="140"/>
        <end position="152"/>
    </location>
</feature>